<reference evidence="1 2" key="1">
    <citation type="submission" date="2017-10" db="EMBL/GenBank/DDBJ databases">
        <title>Sedimentibacterium mangrovi gen. nov., sp. nov., a novel member of family Phyllobacteriacea isolated from mangrove sediment.</title>
        <authorList>
            <person name="Liao H."/>
            <person name="Tian Y."/>
        </authorList>
    </citation>
    <scope>NUCLEOTIDE SEQUENCE [LARGE SCALE GENOMIC DNA]</scope>
    <source>
        <strain evidence="1 2">X9-2-2</strain>
    </source>
</reference>
<proteinExistence type="predicted"/>
<name>A0A2G1QLD0_9HYPH</name>
<sequence>MHLVFASSILPGDAPATGYEIANAAILSALRRAGVKVTALGYCLPGKRPCPDAGAIVLGEMDVATAHASRSRKMKWIGQALAGGTTISSAKLRTNGPSAIREALDAIGPFDAFVLNAIQMAGAFPDIFLSRPGLFVAHNVEHVSAMQNAEAAESTLQRYFYRREARILKALETRFCRDAVRVIALSDNDAGILAAGAGHDRFSVLPLVTRQAFVPPRHDGSEFDAALVGTWTWEPNRIGLDWFLRQVTPHLPDDFTVRIAGSMPPGVDPVHPGVRFVGYVEDAADFVSRAAMVPLVARAGTGVQLKTIETFELGLPSVATALALRGIPHVPENCISTDDPAAFARAMVEQAANPVRLDGRQFHDRQQAALDAVMADVLADLARRLETRRAA</sequence>
<organism evidence="1 2">
    <name type="scientific">Zhengella mangrovi</name>
    <dbReference type="NCBI Taxonomy" id="1982044"/>
    <lineage>
        <taxon>Bacteria</taxon>
        <taxon>Pseudomonadati</taxon>
        <taxon>Pseudomonadota</taxon>
        <taxon>Alphaproteobacteria</taxon>
        <taxon>Hyphomicrobiales</taxon>
        <taxon>Notoacmeibacteraceae</taxon>
        <taxon>Zhengella</taxon>
    </lineage>
</organism>
<dbReference type="Gene3D" id="3.40.50.2000">
    <property type="entry name" value="Glycogen Phosphorylase B"/>
    <property type="match status" value="1"/>
</dbReference>
<dbReference type="EMBL" id="PDVP01000009">
    <property type="protein sequence ID" value="PHP66333.1"/>
    <property type="molecule type" value="Genomic_DNA"/>
</dbReference>
<gene>
    <name evidence="1" type="ORF">CSC94_15270</name>
</gene>
<keyword evidence="1" id="KW-0808">Transferase</keyword>
<protein>
    <submittedName>
        <fullName evidence="1">Glycosyl transferase</fullName>
    </submittedName>
</protein>
<dbReference type="OrthoDB" id="8432722at2"/>
<dbReference type="GO" id="GO:0016740">
    <property type="term" value="F:transferase activity"/>
    <property type="evidence" value="ECO:0007669"/>
    <property type="project" value="UniProtKB-KW"/>
</dbReference>
<comment type="caution">
    <text evidence="1">The sequence shown here is derived from an EMBL/GenBank/DDBJ whole genome shotgun (WGS) entry which is preliminary data.</text>
</comment>
<evidence type="ECO:0000313" key="2">
    <source>
        <dbReference type="Proteomes" id="UP000221168"/>
    </source>
</evidence>
<keyword evidence="2" id="KW-1185">Reference proteome</keyword>
<evidence type="ECO:0000313" key="1">
    <source>
        <dbReference type="EMBL" id="PHP66333.1"/>
    </source>
</evidence>
<dbReference type="Pfam" id="PF13692">
    <property type="entry name" value="Glyco_trans_1_4"/>
    <property type="match status" value="1"/>
</dbReference>
<accession>A0A2G1QLD0</accession>
<dbReference type="AlphaFoldDB" id="A0A2G1QLD0"/>
<dbReference type="SUPFAM" id="SSF53756">
    <property type="entry name" value="UDP-Glycosyltransferase/glycogen phosphorylase"/>
    <property type="match status" value="1"/>
</dbReference>
<dbReference type="RefSeq" id="WP_099307262.1">
    <property type="nucleotide sequence ID" value="NZ_PDVP01000009.1"/>
</dbReference>
<dbReference type="Proteomes" id="UP000221168">
    <property type="component" value="Unassembled WGS sequence"/>
</dbReference>